<comment type="caution">
    <text evidence="1">The sequence shown here is derived from an EMBL/GenBank/DDBJ whole genome shotgun (WGS) entry which is preliminary data.</text>
</comment>
<organism evidence="1 2">
    <name type="scientific">Fasciola hepatica</name>
    <name type="common">Liver fluke</name>
    <dbReference type="NCBI Taxonomy" id="6192"/>
    <lineage>
        <taxon>Eukaryota</taxon>
        <taxon>Metazoa</taxon>
        <taxon>Spiralia</taxon>
        <taxon>Lophotrochozoa</taxon>
        <taxon>Platyhelminthes</taxon>
        <taxon>Trematoda</taxon>
        <taxon>Digenea</taxon>
        <taxon>Plagiorchiida</taxon>
        <taxon>Echinostomata</taxon>
        <taxon>Echinostomatoidea</taxon>
        <taxon>Fasciolidae</taxon>
        <taxon>Fasciola</taxon>
    </lineage>
</organism>
<dbReference type="EMBL" id="JXXN02019705">
    <property type="protein sequence ID" value="THD17960.1"/>
    <property type="molecule type" value="Genomic_DNA"/>
</dbReference>
<gene>
    <name evidence="1" type="ORF">D915_011206</name>
</gene>
<dbReference type="Proteomes" id="UP000230066">
    <property type="component" value="Unassembled WGS sequence"/>
</dbReference>
<proteinExistence type="predicted"/>
<accession>A0A4E0RUK2</accession>
<evidence type="ECO:0000313" key="2">
    <source>
        <dbReference type="Proteomes" id="UP000230066"/>
    </source>
</evidence>
<protein>
    <submittedName>
        <fullName evidence="1">Uncharacterized protein</fullName>
    </submittedName>
</protein>
<dbReference type="AlphaFoldDB" id="A0A4E0RUK2"/>
<evidence type="ECO:0000313" key="1">
    <source>
        <dbReference type="EMBL" id="THD17960.1"/>
    </source>
</evidence>
<reference evidence="1" key="1">
    <citation type="submission" date="2019-03" db="EMBL/GenBank/DDBJ databases">
        <title>Improved annotation for the trematode Fasciola hepatica.</title>
        <authorList>
            <person name="Choi Y.-J."/>
            <person name="Martin J."/>
            <person name="Mitreva M."/>
        </authorList>
    </citation>
    <scope>NUCLEOTIDE SEQUENCE [LARGE SCALE GENOMIC DNA]</scope>
</reference>
<sequence>MTVTCGNCSLSDKAQCTVDISNIKYRESVSLSAYKKNRISQFHNGQQNQVHLQWDSIQLKEDSEVMVTLFVSIRLSNCAEMKIGDNISVPVNGDLGGERASSTIAIPVYRKEDTEKVDLNLKMIANCSDVYPGYVEVFITKAQLLFYICYEIKNHEDKKSTP</sequence>
<name>A0A4E0RUK2_FASHE</name>
<keyword evidence="2" id="KW-1185">Reference proteome</keyword>